<sequence>MKIKSLIVALGMFSGTVLADGYQWQVDGDYLTADDADAYMIQGRYHFDSVSINNTAWAEAAFTGRNSNVGLGYSDFDGDFSVTSVFGEYMGENNLYASLGYADSDISGADSVITGEIGYFFAKNWLVAIGTDDSDASPVTLRTKYVGELSNNRFFNVEASYDDESEDLLVEGDYYWSPQSSVGLALSDAEGYDFGVRFQHFFNPSISLRLSYQALDGDDVTGIGFTARF</sequence>
<proteinExistence type="predicted"/>
<feature type="signal peptide" evidence="1">
    <location>
        <begin position="1"/>
        <end position="19"/>
    </location>
</feature>
<dbReference type="Proteomes" id="UP001548189">
    <property type="component" value="Unassembled WGS sequence"/>
</dbReference>
<dbReference type="Pfam" id="PF16956">
    <property type="entry name" value="Porin_7"/>
    <property type="match status" value="1"/>
</dbReference>
<dbReference type="InterPro" id="IPR031593">
    <property type="entry name" value="Porin_7"/>
</dbReference>
<name>A0ABV2BQ60_9GAMM</name>
<gene>
    <name evidence="2" type="ORF">ABVT43_02910</name>
</gene>
<reference evidence="2 3" key="1">
    <citation type="submission" date="2024-06" db="EMBL/GenBank/DDBJ databases">
        <authorList>
            <person name="Li F."/>
        </authorList>
    </citation>
    <scope>NUCLEOTIDE SEQUENCE [LARGE SCALE GENOMIC DNA]</scope>
    <source>
        <strain evidence="2 3">GXAS 311</strain>
    </source>
</reference>
<dbReference type="EMBL" id="JBEVCJ010000002">
    <property type="protein sequence ID" value="MET1254068.1"/>
    <property type="molecule type" value="Genomic_DNA"/>
</dbReference>
<evidence type="ECO:0000256" key="1">
    <source>
        <dbReference type="SAM" id="SignalP"/>
    </source>
</evidence>
<accession>A0ABV2BQ60</accession>
<organism evidence="2 3">
    <name type="scientific">Aliikangiella maris</name>
    <dbReference type="NCBI Taxonomy" id="3162458"/>
    <lineage>
        <taxon>Bacteria</taxon>
        <taxon>Pseudomonadati</taxon>
        <taxon>Pseudomonadota</taxon>
        <taxon>Gammaproteobacteria</taxon>
        <taxon>Oceanospirillales</taxon>
        <taxon>Pleioneaceae</taxon>
        <taxon>Aliikangiella</taxon>
    </lineage>
</organism>
<keyword evidence="3" id="KW-1185">Reference proteome</keyword>
<evidence type="ECO:0000313" key="2">
    <source>
        <dbReference type="EMBL" id="MET1254068.1"/>
    </source>
</evidence>
<keyword evidence="1" id="KW-0732">Signal</keyword>
<feature type="chain" id="PRO_5047458127" evidence="1">
    <location>
        <begin position="20"/>
        <end position="229"/>
    </location>
</feature>
<dbReference type="RefSeq" id="WP_353873617.1">
    <property type="nucleotide sequence ID" value="NZ_JBEVCJ010000002.1"/>
</dbReference>
<dbReference type="SUPFAM" id="SSF56935">
    <property type="entry name" value="Porins"/>
    <property type="match status" value="1"/>
</dbReference>
<protein>
    <submittedName>
        <fullName evidence="2">Porin</fullName>
    </submittedName>
</protein>
<comment type="caution">
    <text evidence="2">The sequence shown here is derived from an EMBL/GenBank/DDBJ whole genome shotgun (WGS) entry which is preliminary data.</text>
</comment>
<evidence type="ECO:0000313" key="3">
    <source>
        <dbReference type="Proteomes" id="UP001548189"/>
    </source>
</evidence>